<accession>A0A8I0H3B9</accession>
<evidence type="ECO:0000313" key="3">
    <source>
        <dbReference type="Proteomes" id="UP000653002"/>
    </source>
</evidence>
<feature type="non-terminal residue" evidence="2">
    <location>
        <position position="93"/>
    </location>
</feature>
<comment type="caution">
    <text evidence="2">The sequence shown here is derived from an EMBL/GenBank/DDBJ whole genome shotgun (WGS) entry which is preliminary data.</text>
</comment>
<proteinExistence type="predicted"/>
<evidence type="ECO:0000259" key="1">
    <source>
        <dbReference type="Pfam" id="PF13408"/>
    </source>
</evidence>
<protein>
    <submittedName>
        <fullName evidence="2">Recombinase TnpX</fullName>
    </submittedName>
</protein>
<feature type="non-terminal residue" evidence="2">
    <location>
        <position position="1"/>
    </location>
</feature>
<organism evidence="2 3">
    <name type="scientific">Xanthomonas citri pv. citri</name>
    <dbReference type="NCBI Taxonomy" id="611301"/>
    <lineage>
        <taxon>Bacteria</taxon>
        <taxon>Pseudomonadati</taxon>
        <taxon>Pseudomonadota</taxon>
        <taxon>Gammaproteobacteria</taxon>
        <taxon>Lysobacterales</taxon>
        <taxon>Lysobacteraceae</taxon>
        <taxon>Xanthomonas</taxon>
    </lineage>
</organism>
<reference evidence="2" key="1">
    <citation type="submission" date="2020-01" db="EMBL/GenBank/DDBJ databases">
        <authorList>
            <person name="Richard D."/>
        </authorList>
    </citation>
    <scope>NUCLEOTIDE SEQUENCE</scope>
    <source>
        <strain evidence="2">JP541</strain>
    </source>
</reference>
<dbReference type="EMBL" id="JAABFR010001510">
    <property type="protein sequence ID" value="MBD4338466.1"/>
    <property type="molecule type" value="Genomic_DNA"/>
</dbReference>
<sequence length="93" mass="10783">QRDMRCSPDQDEAHLFSGFLFCGDCQQPMIRKTVPSKTKKYIYYVCSTNKHSRTCSPHSIAAKEVEEKVFRAIHDQIELVINLEHALAMIERL</sequence>
<dbReference type="InterPro" id="IPR025827">
    <property type="entry name" value="Zn_ribbon_recom_dom"/>
</dbReference>
<evidence type="ECO:0000313" key="2">
    <source>
        <dbReference type="EMBL" id="MBD4338466.1"/>
    </source>
</evidence>
<dbReference type="AlphaFoldDB" id="A0A8I0H3B9"/>
<gene>
    <name evidence="2" type="ORF">GUH15_20910</name>
</gene>
<dbReference type="Proteomes" id="UP000653002">
    <property type="component" value="Unassembled WGS sequence"/>
</dbReference>
<dbReference type="Pfam" id="PF13408">
    <property type="entry name" value="Zn_ribbon_recom"/>
    <property type="match status" value="1"/>
</dbReference>
<name>A0A8I0H3B9_XANCI</name>
<feature type="domain" description="Recombinase zinc beta ribbon" evidence="1">
    <location>
        <begin position="15"/>
        <end position="73"/>
    </location>
</feature>